<keyword evidence="3" id="KW-0479">Metal-binding</keyword>
<dbReference type="PANTHER" id="PTHR30304:SF0">
    <property type="entry name" value="D-TAGATOSE-1,6-BISPHOSPHATE ALDOLASE SUBUNIT GATY-RELATED"/>
    <property type="match status" value="1"/>
</dbReference>
<dbReference type="Gene3D" id="3.20.20.70">
    <property type="entry name" value="Aldolase class I"/>
    <property type="match status" value="1"/>
</dbReference>
<accession>A0A9D5JVZ5</accession>
<keyword evidence="3" id="KW-0862">Zinc</keyword>
<dbReference type="EMBL" id="WJJP01000389">
    <property type="protein sequence ID" value="MBD3325299.1"/>
    <property type="molecule type" value="Genomic_DNA"/>
</dbReference>
<gene>
    <name evidence="4" type="ORF">GF339_11985</name>
</gene>
<comment type="cofactor">
    <cofactor evidence="3">
        <name>Zn(2+)</name>
        <dbReference type="ChEBI" id="CHEBI:29105"/>
    </cofactor>
    <text evidence="3">Binds 2 Zn(2+) ions per subunit. One is catalytic and the other provides a structural contribution.</text>
</comment>
<dbReference type="InterPro" id="IPR000771">
    <property type="entry name" value="FBA_II"/>
</dbReference>
<evidence type="ECO:0000256" key="2">
    <source>
        <dbReference type="PIRSR" id="PIRSR001359-2"/>
    </source>
</evidence>
<feature type="binding site" evidence="3">
    <location>
        <position position="83"/>
    </location>
    <ligand>
        <name>Zn(2+)</name>
        <dbReference type="ChEBI" id="CHEBI:29105"/>
        <label>1</label>
        <note>catalytic</note>
    </ligand>
</feature>
<protein>
    <submittedName>
        <fullName evidence="4">Ketose-bisphosphate aldolase</fullName>
    </submittedName>
</protein>
<dbReference type="GO" id="GO:0005975">
    <property type="term" value="P:carbohydrate metabolic process"/>
    <property type="evidence" value="ECO:0007669"/>
    <property type="project" value="InterPro"/>
</dbReference>
<feature type="binding site" evidence="2">
    <location>
        <begin position="231"/>
        <end position="234"/>
    </location>
    <ligand>
        <name>dihydroxyacetone phosphate</name>
        <dbReference type="ChEBI" id="CHEBI:57642"/>
    </ligand>
</feature>
<sequence length="283" mass="30546">MTLVPSTTLLQEAKDGHYAIGAFNFDGMMDFQGIIAASEELQIPCLTMASQGAVGHCGIDYLAAIASTAAKLKTVPFALHLDHGQSFEIAMQAIRAGFTSVMIDGSKLPYDENVALTRKVVEAAHAAGVVVEGELGRIGGKEDDIDVKDRDALLTDPDMAVDFVKNTGLDIFAPAIGSSHGFYKGTPQLDFGRLDAIRSRLPQTYLALHGGTGLSDDDFKQVIQLGITKVNVGTDLKSSFTKRVQAIFQDDPEVFDTRKYLGPAREAVTETVKRYMKLFRGLA</sequence>
<name>A0A9D5JVZ5_9BACT</name>
<comment type="caution">
    <text evidence="4">The sequence shown here is derived from an EMBL/GenBank/DDBJ whole genome shotgun (WGS) entry which is preliminary data.</text>
</comment>
<dbReference type="AlphaFoldDB" id="A0A9D5JVZ5"/>
<dbReference type="PROSITE" id="PS00806">
    <property type="entry name" value="ALDOLASE_CLASS_II_2"/>
    <property type="match status" value="1"/>
</dbReference>
<dbReference type="PANTHER" id="PTHR30304">
    <property type="entry name" value="D-TAGATOSE-1,6-BISPHOSPHATE ALDOLASE"/>
    <property type="match status" value="1"/>
</dbReference>
<evidence type="ECO:0000256" key="3">
    <source>
        <dbReference type="PIRSR" id="PIRSR001359-3"/>
    </source>
</evidence>
<feature type="binding site" evidence="3">
    <location>
        <position position="209"/>
    </location>
    <ligand>
        <name>Zn(2+)</name>
        <dbReference type="ChEBI" id="CHEBI:29105"/>
        <label>1</label>
        <note>catalytic</note>
    </ligand>
</feature>
<feature type="binding site" evidence="2">
    <location>
        <position position="181"/>
    </location>
    <ligand>
        <name>dihydroxyacetone phosphate</name>
        <dbReference type="ChEBI" id="CHEBI:57642"/>
    </ligand>
</feature>
<reference evidence="4" key="1">
    <citation type="submission" date="2019-11" db="EMBL/GenBank/DDBJ databases">
        <title>Microbial mats filling the niche in hypersaline microbial mats.</title>
        <authorList>
            <person name="Wong H.L."/>
            <person name="Macleod F.I."/>
            <person name="White R.A. III"/>
            <person name="Burns B.P."/>
        </authorList>
    </citation>
    <scope>NUCLEOTIDE SEQUENCE</scope>
    <source>
        <strain evidence="4">Rbin_158</strain>
    </source>
</reference>
<feature type="binding site" evidence="3">
    <location>
        <position position="134"/>
    </location>
    <ligand>
        <name>Zn(2+)</name>
        <dbReference type="ChEBI" id="CHEBI:29105"/>
        <label>2</label>
    </ligand>
</feature>
<dbReference type="SUPFAM" id="SSF51569">
    <property type="entry name" value="Aldolase"/>
    <property type="match status" value="1"/>
</dbReference>
<dbReference type="GO" id="GO:0008270">
    <property type="term" value="F:zinc ion binding"/>
    <property type="evidence" value="ECO:0007669"/>
    <property type="project" value="InterPro"/>
</dbReference>
<proteinExistence type="predicted"/>
<feature type="binding site" evidence="2">
    <location>
        <begin position="210"/>
        <end position="212"/>
    </location>
    <ligand>
        <name>dihydroxyacetone phosphate</name>
        <dbReference type="ChEBI" id="CHEBI:57642"/>
    </ligand>
</feature>
<evidence type="ECO:0000256" key="1">
    <source>
        <dbReference type="PIRSR" id="PIRSR001359-1"/>
    </source>
</evidence>
<feature type="binding site" evidence="3">
    <location>
        <position position="180"/>
    </location>
    <ligand>
        <name>Zn(2+)</name>
        <dbReference type="ChEBI" id="CHEBI:29105"/>
        <label>1</label>
        <note>catalytic</note>
    </ligand>
</feature>
<organism evidence="4 5">
    <name type="scientific">candidate division KSB3 bacterium</name>
    <dbReference type="NCBI Taxonomy" id="2044937"/>
    <lineage>
        <taxon>Bacteria</taxon>
        <taxon>candidate division KSB3</taxon>
    </lineage>
</organism>
<dbReference type="Pfam" id="PF01116">
    <property type="entry name" value="F_bP_aldolase"/>
    <property type="match status" value="1"/>
</dbReference>
<feature type="binding site" evidence="3">
    <location>
        <position position="104"/>
    </location>
    <ligand>
        <name>Zn(2+)</name>
        <dbReference type="ChEBI" id="CHEBI:29105"/>
        <label>2</label>
    </ligand>
</feature>
<dbReference type="NCBIfam" id="TIGR00167">
    <property type="entry name" value="cbbA"/>
    <property type="match status" value="1"/>
</dbReference>
<dbReference type="PIRSF" id="PIRSF001359">
    <property type="entry name" value="F_bP_aldolase_II"/>
    <property type="match status" value="1"/>
</dbReference>
<feature type="active site" description="Proton donor" evidence="1">
    <location>
        <position position="82"/>
    </location>
</feature>
<dbReference type="CDD" id="cd00947">
    <property type="entry name" value="TBP_aldolase_IIB"/>
    <property type="match status" value="1"/>
</dbReference>
<evidence type="ECO:0000313" key="5">
    <source>
        <dbReference type="Proteomes" id="UP000649604"/>
    </source>
</evidence>
<dbReference type="GO" id="GO:0016832">
    <property type="term" value="F:aldehyde-lyase activity"/>
    <property type="evidence" value="ECO:0007669"/>
    <property type="project" value="InterPro"/>
</dbReference>
<dbReference type="InterPro" id="IPR013785">
    <property type="entry name" value="Aldolase_TIM"/>
</dbReference>
<evidence type="ECO:0000313" key="4">
    <source>
        <dbReference type="EMBL" id="MBD3325299.1"/>
    </source>
</evidence>
<dbReference type="InterPro" id="IPR050246">
    <property type="entry name" value="Class_II_FBP_aldolase"/>
</dbReference>
<dbReference type="Proteomes" id="UP000649604">
    <property type="component" value="Unassembled WGS sequence"/>
</dbReference>